<accession>A0ABM1YTG2</accession>
<dbReference type="EnsemblMetazoa" id="AALFPA23_012014.R17136">
    <property type="protein sequence ID" value="AALFPA23_012014.P17136"/>
    <property type="gene ID" value="AALFPA23_012014"/>
</dbReference>
<feature type="compositionally biased region" description="Basic and acidic residues" evidence="1">
    <location>
        <begin position="11"/>
        <end position="27"/>
    </location>
</feature>
<feature type="compositionally biased region" description="Basic and acidic residues" evidence="1">
    <location>
        <begin position="299"/>
        <end position="308"/>
    </location>
</feature>
<dbReference type="Proteomes" id="UP000069940">
    <property type="component" value="Unassembled WGS sequence"/>
</dbReference>
<evidence type="ECO:0000313" key="2">
    <source>
        <dbReference type="EnsemblMetazoa" id="AALFPA23_012014.P17136"/>
    </source>
</evidence>
<dbReference type="RefSeq" id="XP_062714496.1">
    <property type="nucleotide sequence ID" value="XM_062858512.1"/>
</dbReference>
<name>A0ABM1YTG2_AEDAL</name>
<evidence type="ECO:0000313" key="3">
    <source>
        <dbReference type="Proteomes" id="UP000069940"/>
    </source>
</evidence>
<feature type="compositionally biased region" description="Basic and acidic residues" evidence="1">
    <location>
        <begin position="268"/>
        <end position="286"/>
    </location>
</feature>
<proteinExistence type="predicted"/>
<sequence>MPLDTPQPSLEKARSGDSVIHSRPESDRFPRLTSQSYFGMEVLSTRSSKTARLALRLQQLEEERAIELRKIEVERRALALEREAMHAKYRLLQRQASNKAVRCNKVGANDNKPSTDGTMQNAHERAAVLSKKRTISAIQSDNQSNQSMQPSCTESADRSQLPSGIQQQNIGAFPGAILEEQSEIIECNDERMEEEKILAPCHISERSVTFRESLDANAELYHTQTYSSLHLYSSTDQGLPINASRRNMQHSIAKSSGDPRPRYNNAKNRAEVDPQLLEREKTEQHARVKWSGFQLDPDTGQRMRETLESSKGVTSNDKQQLLAGVSGAIAAPPLEKHRHANETNSEQPHYSTCSMNSKDQLISLSATSVTPTFACNTNFLLDRCSGLNQYIFLPLGNIKAEASHQLTQTKMATLKHYRGQYKSSPTQSVIHRSCLYYHRVRNQSPMFVLECIQQSSSRFVITKPRTKLCDDRRIDEKRLNDRKMQHNFVNERSTMGNPKLSKTEYHPVVNIQGLVRERKKAKGCIDCIDVQIDPDTGQKMNGPLEAPTDFSSNDKDQLFTGVPQAISNSPLNSHRQEIETEPQFPPKSTYHSTDFTGSRFSIDQGYRLNRCFRSNVFETTQSSVLDQLALAETAGSSFRRRDERETFPLRRCMYRSSSWYRHCKYHNRRYSCWKACSKTRINSQLPYRERSVDSSENDIKEDVASQFMTIFVLVVAARRSRLIFEPLSYVMSV</sequence>
<protein>
    <submittedName>
        <fullName evidence="2">Uncharacterized protein</fullName>
    </submittedName>
</protein>
<reference evidence="2" key="2">
    <citation type="submission" date="2025-05" db="UniProtKB">
        <authorList>
            <consortium name="EnsemblMetazoa"/>
        </authorList>
    </citation>
    <scope>IDENTIFICATION</scope>
    <source>
        <strain evidence="2">Foshan</strain>
    </source>
</reference>
<reference evidence="3" key="1">
    <citation type="journal article" date="2015" name="Proc. Natl. Acad. Sci. U.S.A.">
        <title>Genome sequence of the Asian Tiger mosquito, Aedes albopictus, reveals insights into its biology, genetics, and evolution.</title>
        <authorList>
            <person name="Chen X.G."/>
            <person name="Jiang X."/>
            <person name="Gu J."/>
            <person name="Xu M."/>
            <person name="Wu Y."/>
            <person name="Deng Y."/>
            <person name="Zhang C."/>
            <person name="Bonizzoni M."/>
            <person name="Dermauw W."/>
            <person name="Vontas J."/>
            <person name="Armbruster P."/>
            <person name="Huang X."/>
            <person name="Yang Y."/>
            <person name="Zhang H."/>
            <person name="He W."/>
            <person name="Peng H."/>
            <person name="Liu Y."/>
            <person name="Wu K."/>
            <person name="Chen J."/>
            <person name="Lirakis M."/>
            <person name="Topalis P."/>
            <person name="Van Leeuwen T."/>
            <person name="Hall A.B."/>
            <person name="Jiang X."/>
            <person name="Thorpe C."/>
            <person name="Mueller R.L."/>
            <person name="Sun C."/>
            <person name="Waterhouse R.M."/>
            <person name="Yan G."/>
            <person name="Tu Z.J."/>
            <person name="Fang X."/>
            <person name="James A.A."/>
        </authorList>
    </citation>
    <scope>NUCLEOTIDE SEQUENCE [LARGE SCALE GENOMIC DNA]</scope>
    <source>
        <strain evidence="3">Foshan</strain>
    </source>
</reference>
<feature type="compositionally biased region" description="Polar residues" evidence="1">
    <location>
        <begin position="309"/>
        <end position="319"/>
    </location>
</feature>
<dbReference type="GeneID" id="134291147"/>
<feature type="region of interest" description="Disordered" evidence="1">
    <location>
        <begin position="139"/>
        <end position="160"/>
    </location>
</feature>
<feature type="region of interest" description="Disordered" evidence="1">
    <location>
        <begin position="1"/>
        <end position="27"/>
    </location>
</feature>
<organism evidence="2 3">
    <name type="scientific">Aedes albopictus</name>
    <name type="common">Asian tiger mosquito</name>
    <name type="synonym">Stegomyia albopicta</name>
    <dbReference type="NCBI Taxonomy" id="7160"/>
    <lineage>
        <taxon>Eukaryota</taxon>
        <taxon>Metazoa</taxon>
        <taxon>Ecdysozoa</taxon>
        <taxon>Arthropoda</taxon>
        <taxon>Hexapoda</taxon>
        <taxon>Insecta</taxon>
        <taxon>Pterygota</taxon>
        <taxon>Neoptera</taxon>
        <taxon>Endopterygota</taxon>
        <taxon>Diptera</taxon>
        <taxon>Nematocera</taxon>
        <taxon>Culicoidea</taxon>
        <taxon>Culicidae</taxon>
        <taxon>Culicinae</taxon>
        <taxon>Aedini</taxon>
        <taxon>Aedes</taxon>
        <taxon>Stegomyia</taxon>
    </lineage>
</organism>
<evidence type="ECO:0000256" key="1">
    <source>
        <dbReference type="SAM" id="MobiDB-lite"/>
    </source>
</evidence>
<feature type="region of interest" description="Disordered" evidence="1">
    <location>
        <begin position="251"/>
        <end position="319"/>
    </location>
</feature>
<keyword evidence="3" id="KW-1185">Reference proteome</keyword>